<accession>A0A0P7ZGJ4</accession>
<name>A0A0P7ZGJ4_9EURY</name>
<protein>
    <submittedName>
        <fullName evidence="1">Uncharacterized protein</fullName>
    </submittedName>
</protein>
<comment type="caution">
    <text evidence="1">The sequence shown here is derived from an EMBL/GenBank/DDBJ whole genome shotgun (WGS) entry which is preliminary data.</text>
</comment>
<reference evidence="1 2" key="1">
    <citation type="submission" date="2015-09" db="EMBL/GenBank/DDBJ databases">
        <title>A metagenomics-based metabolic model of nitrate-dependent anaerobic oxidation of methane by Methanoperedens-like archaea.</title>
        <authorList>
            <person name="Arshad A."/>
            <person name="Speth D.R."/>
            <person name="De Graaf R.M."/>
            <person name="Op Den Camp H.J."/>
            <person name="Jetten M.S."/>
            <person name="Welte C.U."/>
        </authorList>
    </citation>
    <scope>NUCLEOTIDE SEQUENCE [LARGE SCALE GENOMIC DNA]</scope>
</reference>
<dbReference type="EMBL" id="LKCM01000205">
    <property type="protein sequence ID" value="KPQ42785.1"/>
    <property type="molecule type" value="Genomic_DNA"/>
</dbReference>
<proteinExistence type="predicted"/>
<sequence length="136" mass="14980">MKISKIIGVSAMTLLLATLMVSVASAAGGSSYSTAELINVPDNDITYFGLYSSHTEDWWKFNANPYDIIYIDLDYTFSQNGGKEYLHDPYENVIKAAVCSSGCQIDHTGQVTGSQPRIEINRGTSSTYDHVVGRNW</sequence>
<evidence type="ECO:0000313" key="1">
    <source>
        <dbReference type="EMBL" id="KPQ42785.1"/>
    </source>
</evidence>
<gene>
    <name evidence="1" type="ORF">MPEBLZ_02680</name>
</gene>
<dbReference type="Proteomes" id="UP000050360">
    <property type="component" value="Unassembled WGS sequence"/>
</dbReference>
<dbReference type="AlphaFoldDB" id="A0A0P7ZGJ4"/>
<evidence type="ECO:0000313" key="2">
    <source>
        <dbReference type="Proteomes" id="UP000050360"/>
    </source>
</evidence>
<organism evidence="1 2">
    <name type="scientific">Candidatus Methanoperedens nitratireducens</name>
    <dbReference type="NCBI Taxonomy" id="1392998"/>
    <lineage>
        <taxon>Archaea</taxon>
        <taxon>Methanobacteriati</taxon>
        <taxon>Methanobacteriota</taxon>
        <taxon>Stenosarchaea group</taxon>
        <taxon>Methanomicrobia</taxon>
        <taxon>Methanosarcinales</taxon>
        <taxon>ANME-2 cluster</taxon>
        <taxon>Candidatus Methanoperedentaceae</taxon>
        <taxon>Candidatus Methanoperedens</taxon>
    </lineage>
</organism>